<name>A0A9Q3KQP9_9BASI</name>
<dbReference type="Proteomes" id="UP000765509">
    <property type="component" value="Unassembled WGS sequence"/>
</dbReference>
<sequence length="85" mass="9296">MDSFVTPLYSKAVILVIPASLTQLKMPENPTRTIPSRIVTMLPVGCGTDQSKAISQPIWLQPQRVRCSGTQTVIFQPDLSTCPPV</sequence>
<reference evidence="1" key="1">
    <citation type="submission" date="2021-03" db="EMBL/GenBank/DDBJ databases">
        <title>Draft genome sequence of rust myrtle Austropuccinia psidii MF-1, a brazilian biotype.</title>
        <authorList>
            <person name="Quecine M.C."/>
            <person name="Pachon D.M.R."/>
            <person name="Bonatelli M.L."/>
            <person name="Correr F.H."/>
            <person name="Franceschini L.M."/>
            <person name="Leite T.F."/>
            <person name="Margarido G.R.A."/>
            <person name="Almeida C.A."/>
            <person name="Ferrarezi J.A."/>
            <person name="Labate C.A."/>
        </authorList>
    </citation>
    <scope>NUCLEOTIDE SEQUENCE</scope>
    <source>
        <strain evidence="1">MF-1</strain>
    </source>
</reference>
<dbReference type="EMBL" id="AVOT02119234">
    <property type="protein sequence ID" value="MBW0584851.1"/>
    <property type="molecule type" value="Genomic_DNA"/>
</dbReference>
<accession>A0A9Q3KQP9</accession>
<proteinExistence type="predicted"/>
<evidence type="ECO:0000313" key="2">
    <source>
        <dbReference type="Proteomes" id="UP000765509"/>
    </source>
</evidence>
<keyword evidence="2" id="KW-1185">Reference proteome</keyword>
<gene>
    <name evidence="1" type="ORF">O181_124566</name>
</gene>
<organism evidence="1 2">
    <name type="scientific">Austropuccinia psidii MF-1</name>
    <dbReference type="NCBI Taxonomy" id="1389203"/>
    <lineage>
        <taxon>Eukaryota</taxon>
        <taxon>Fungi</taxon>
        <taxon>Dikarya</taxon>
        <taxon>Basidiomycota</taxon>
        <taxon>Pucciniomycotina</taxon>
        <taxon>Pucciniomycetes</taxon>
        <taxon>Pucciniales</taxon>
        <taxon>Sphaerophragmiaceae</taxon>
        <taxon>Austropuccinia</taxon>
    </lineage>
</organism>
<protein>
    <submittedName>
        <fullName evidence="1">Uncharacterized protein</fullName>
    </submittedName>
</protein>
<dbReference type="AlphaFoldDB" id="A0A9Q3KQP9"/>
<evidence type="ECO:0000313" key="1">
    <source>
        <dbReference type="EMBL" id="MBW0584851.1"/>
    </source>
</evidence>
<comment type="caution">
    <text evidence="1">The sequence shown here is derived from an EMBL/GenBank/DDBJ whole genome shotgun (WGS) entry which is preliminary data.</text>
</comment>